<dbReference type="Proteomes" id="UP001652581">
    <property type="component" value="Chromosome 1"/>
</dbReference>
<name>A0ABM5E1B0_VICPA</name>
<evidence type="ECO:0000313" key="1">
    <source>
        <dbReference type="Proteomes" id="UP001652581"/>
    </source>
</evidence>
<dbReference type="GeneID" id="116277674"/>
<accession>A0ABM5E1B0</accession>
<gene>
    <name evidence="2" type="primary">LOC116277674</name>
</gene>
<dbReference type="RefSeq" id="XP_072826930.1">
    <property type="nucleotide sequence ID" value="XM_072970829.1"/>
</dbReference>
<sequence length="256" mass="28466">MRRNSSPCSFVLEARVHRGMGQKVPSAWGCEQVSVPLMRVRSPQAVLTCKPSQARRTRHCSRQRLFLYTRRESSARLGQPVPSLTCCFESRAGDSLRILSIEEGDVLSEFFRCSDWLGASVDVTLGGVGGRVSYRCPSTLPSWPFFPRLELLTLRLVHTEPPAICHISSGFPVPAQDPRVVSACWSLLQLFFRDNLTPESRGKTGVFGLQYLLPAENEDHATGGRMKAVPCGESEQEVWSQTACAEMPFCTFPQVT</sequence>
<reference evidence="1" key="1">
    <citation type="submission" date="2025-05" db="UniProtKB">
        <authorList>
            <consortium name="RefSeq"/>
        </authorList>
    </citation>
    <scope>NUCLEOTIDE SEQUENCE [LARGE SCALE GENOMIC DNA]</scope>
</reference>
<evidence type="ECO:0000313" key="2">
    <source>
        <dbReference type="RefSeq" id="XP_072826930.1"/>
    </source>
</evidence>
<protein>
    <submittedName>
        <fullName evidence="2">Uncharacterized protein</fullName>
    </submittedName>
</protein>
<keyword evidence="1" id="KW-1185">Reference proteome</keyword>
<reference evidence="2" key="2">
    <citation type="submission" date="2025-08" db="UniProtKB">
        <authorList>
            <consortium name="RefSeq"/>
        </authorList>
    </citation>
    <scope>IDENTIFICATION</scope>
</reference>
<proteinExistence type="predicted"/>
<organism evidence="1 2">
    <name type="scientific">Vicugna pacos</name>
    <name type="common">Alpaca</name>
    <name type="synonym">Lama pacos</name>
    <dbReference type="NCBI Taxonomy" id="30538"/>
    <lineage>
        <taxon>Eukaryota</taxon>
        <taxon>Metazoa</taxon>
        <taxon>Chordata</taxon>
        <taxon>Craniata</taxon>
        <taxon>Vertebrata</taxon>
        <taxon>Euteleostomi</taxon>
        <taxon>Mammalia</taxon>
        <taxon>Eutheria</taxon>
        <taxon>Laurasiatheria</taxon>
        <taxon>Artiodactyla</taxon>
        <taxon>Tylopoda</taxon>
        <taxon>Camelidae</taxon>
        <taxon>Vicugna</taxon>
    </lineage>
</organism>